<proteinExistence type="inferred from homology"/>
<evidence type="ECO:0000256" key="3">
    <source>
        <dbReference type="ARBA" id="ARBA00022801"/>
    </source>
</evidence>
<dbReference type="PANTHER" id="PTHR31490">
    <property type="entry name" value="GLYCOSYL HYDROLASE"/>
    <property type="match status" value="1"/>
</dbReference>
<dbReference type="Proteomes" id="UP001374579">
    <property type="component" value="Unassembled WGS sequence"/>
</dbReference>
<dbReference type="SUPFAM" id="SSF51445">
    <property type="entry name" value="(Trans)glycosidases"/>
    <property type="match status" value="1"/>
</dbReference>
<dbReference type="EMBL" id="JBAMIC010000008">
    <property type="protein sequence ID" value="KAK7104991.1"/>
    <property type="molecule type" value="Genomic_DNA"/>
</dbReference>
<evidence type="ECO:0000313" key="9">
    <source>
        <dbReference type="Proteomes" id="UP001374579"/>
    </source>
</evidence>
<dbReference type="InterPro" id="IPR003305">
    <property type="entry name" value="CenC_carb-bd"/>
</dbReference>
<evidence type="ECO:0000256" key="4">
    <source>
        <dbReference type="ARBA" id="ARBA00023277"/>
    </source>
</evidence>
<keyword evidence="6" id="KW-0732">Signal</keyword>
<evidence type="ECO:0000256" key="6">
    <source>
        <dbReference type="SAM" id="SignalP"/>
    </source>
</evidence>
<comment type="caution">
    <text evidence="8">The sequence shown here is derived from an EMBL/GenBank/DDBJ whole genome shotgun (WGS) entry which is preliminary data.</text>
</comment>
<name>A0AAN9BH01_9CAEN</name>
<dbReference type="InterPro" id="IPR017853">
    <property type="entry name" value="GH"/>
</dbReference>
<dbReference type="InterPro" id="IPR001000">
    <property type="entry name" value="GH10_dom"/>
</dbReference>
<dbReference type="AlphaFoldDB" id="A0AAN9BH01"/>
<dbReference type="PROSITE" id="PS51760">
    <property type="entry name" value="GH10_2"/>
    <property type="match status" value="1"/>
</dbReference>
<comment type="similarity">
    <text evidence="1">Belongs to the glycosyl hydrolase 10 (cellulase F) family.</text>
</comment>
<accession>A0AAN9BH01</accession>
<feature type="domain" description="GH10" evidence="7">
    <location>
        <begin position="211"/>
        <end position="473"/>
    </location>
</feature>
<dbReference type="Pfam" id="PF02018">
    <property type="entry name" value="CBM_4_9"/>
    <property type="match status" value="1"/>
</dbReference>
<keyword evidence="2" id="KW-0677">Repeat</keyword>
<gene>
    <name evidence="8" type="ORF">V1264_019621</name>
</gene>
<dbReference type="PANTHER" id="PTHR31490:SF1">
    <property type="entry name" value="ENDO-1,4-BETA-XYLANASE 1"/>
    <property type="match status" value="1"/>
</dbReference>
<dbReference type="GO" id="GO:0031176">
    <property type="term" value="F:endo-1,4-beta-xylanase activity"/>
    <property type="evidence" value="ECO:0007669"/>
    <property type="project" value="UniProtKB-ARBA"/>
</dbReference>
<dbReference type="SUPFAM" id="SSF49785">
    <property type="entry name" value="Galactose-binding domain-like"/>
    <property type="match status" value="1"/>
</dbReference>
<protein>
    <recommendedName>
        <fullName evidence="7">GH10 domain-containing protein</fullName>
    </recommendedName>
</protein>
<dbReference type="Gene3D" id="2.60.120.260">
    <property type="entry name" value="Galactose-binding domain-like"/>
    <property type="match status" value="1"/>
</dbReference>
<feature type="chain" id="PRO_5042870568" description="GH10 domain-containing protein" evidence="6">
    <location>
        <begin position="23"/>
        <end position="535"/>
    </location>
</feature>
<keyword evidence="5" id="KW-0624">Polysaccharide degradation</keyword>
<dbReference type="GO" id="GO:0000272">
    <property type="term" value="P:polysaccharide catabolic process"/>
    <property type="evidence" value="ECO:0007669"/>
    <property type="project" value="UniProtKB-KW"/>
</dbReference>
<evidence type="ECO:0000256" key="1">
    <source>
        <dbReference type="ARBA" id="ARBA00007495"/>
    </source>
</evidence>
<dbReference type="InterPro" id="IPR044846">
    <property type="entry name" value="GH10"/>
</dbReference>
<dbReference type="Gene3D" id="3.20.20.80">
    <property type="entry name" value="Glycosidases"/>
    <property type="match status" value="2"/>
</dbReference>
<evidence type="ECO:0000256" key="2">
    <source>
        <dbReference type="ARBA" id="ARBA00022737"/>
    </source>
</evidence>
<reference evidence="8 9" key="1">
    <citation type="submission" date="2024-02" db="EMBL/GenBank/DDBJ databases">
        <title>Chromosome-scale genome assembly of the rough periwinkle Littorina saxatilis.</title>
        <authorList>
            <person name="De Jode A."/>
            <person name="Faria R."/>
            <person name="Formenti G."/>
            <person name="Sims Y."/>
            <person name="Smith T.P."/>
            <person name="Tracey A."/>
            <person name="Wood J.M.D."/>
            <person name="Zagrodzka Z.B."/>
            <person name="Johannesson K."/>
            <person name="Butlin R.K."/>
            <person name="Leder E.H."/>
        </authorList>
    </citation>
    <scope>NUCLEOTIDE SEQUENCE [LARGE SCALE GENOMIC DNA]</scope>
    <source>
        <strain evidence="8">Snail1</strain>
        <tissue evidence="8">Muscle</tissue>
    </source>
</reference>
<feature type="signal peptide" evidence="6">
    <location>
        <begin position="1"/>
        <end position="22"/>
    </location>
</feature>
<evidence type="ECO:0000259" key="7">
    <source>
        <dbReference type="PROSITE" id="PS51760"/>
    </source>
</evidence>
<sequence>MGKKAMVLRLVIAALIALEAQGAELLKNGGFESLDSWECSNIHCALTSVKHSGSHGLEISGRQHSYEGPAQHIHVTPGHAYHASAWVKLLNNPGNTNGETLELELDFLFNDNTHLYKSAAVHHNTYVGSDWIHLIGDFTAPSKSITSTRFYIKGPEPSTNYVVDDASVTSGGGSQSQQGINATNSVIDKIRKSDIHVQVTLASHINTADVNIHVLQTRKAFPFGTAVAASKYNENVSGGKYRDFIHTHFNWAVLENALKWPHLEPHRGDKHFQDALDTINGLRKHGIKVRGHNLVWSVPNKVQDWIKALSGNELRTVVKQHITETLQKTHGLLEHWDVNNENLHGTWYQDTLHDPDYDLELFNMTHHIDSHVKLFLNDYSVVSGGSTDDRLDTLAKAGVPLWVTELTVNSNHDENKGADLFEQTLRALYGHPAVEGILLWGFWDHAQYRPERSSLVRGDNVELTAAGRRVLDLWENQWMTDDTRVLSQTGNQYTVRGFHGDYEVRVIYKGHELTQLKKTFTLGKADHTVTVSVHA</sequence>
<keyword evidence="4" id="KW-0119">Carbohydrate metabolism</keyword>
<dbReference type="InterPro" id="IPR008979">
    <property type="entry name" value="Galactose-bd-like_sf"/>
</dbReference>
<evidence type="ECO:0000313" key="8">
    <source>
        <dbReference type="EMBL" id="KAK7104991.1"/>
    </source>
</evidence>
<keyword evidence="3" id="KW-0378">Hydrolase</keyword>
<dbReference type="Pfam" id="PF00331">
    <property type="entry name" value="Glyco_hydro_10"/>
    <property type="match status" value="1"/>
</dbReference>
<evidence type="ECO:0000256" key="5">
    <source>
        <dbReference type="ARBA" id="ARBA00023326"/>
    </source>
</evidence>
<keyword evidence="9" id="KW-1185">Reference proteome</keyword>
<dbReference type="SMART" id="SM00633">
    <property type="entry name" value="Glyco_10"/>
    <property type="match status" value="1"/>
</dbReference>
<organism evidence="8 9">
    <name type="scientific">Littorina saxatilis</name>
    <dbReference type="NCBI Taxonomy" id="31220"/>
    <lineage>
        <taxon>Eukaryota</taxon>
        <taxon>Metazoa</taxon>
        <taxon>Spiralia</taxon>
        <taxon>Lophotrochozoa</taxon>
        <taxon>Mollusca</taxon>
        <taxon>Gastropoda</taxon>
        <taxon>Caenogastropoda</taxon>
        <taxon>Littorinimorpha</taxon>
        <taxon>Littorinoidea</taxon>
        <taxon>Littorinidae</taxon>
        <taxon>Littorina</taxon>
    </lineage>
</organism>